<protein>
    <submittedName>
        <fullName evidence="1">Uncharacterized protein</fullName>
    </submittedName>
</protein>
<proteinExistence type="predicted"/>
<dbReference type="Proteomes" id="UP001341840">
    <property type="component" value="Unassembled WGS sequence"/>
</dbReference>
<evidence type="ECO:0000313" key="2">
    <source>
        <dbReference type="Proteomes" id="UP001341840"/>
    </source>
</evidence>
<dbReference type="EMBL" id="JASCZI010121160">
    <property type="protein sequence ID" value="MED6160228.1"/>
    <property type="molecule type" value="Genomic_DNA"/>
</dbReference>
<feature type="non-terminal residue" evidence="1">
    <location>
        <position position="108"/>
    </location>
</feature>
<accession>A0ABU6UK55</accession>
<evidence type="ECO:0000313" key="1">
    <source>
        <dbReference type="EMBL" id="MED6160228.1"/>
    </source>
</evidence>
<sequence length="108" mass="12218">MVLEGDILKNVYRYRHVGIVQNDIVLLKERKRRRFGGMCVGKVLPPLRLSHDGGRVYTIVLCLKMVSQRMKFVFHYGGSFRNDGGGTFASPENVNAATPHRDAQTWVA</sequence>
<gene>
    <name evidence="1" type="ORF">PIB30_049375</name>
</gene>
<comment type="caution">
    <text evidence="1">The sequence shown here is derived from an EMBL/GenBank/DDBJ whole genome shotgun (WGS) entry which is preliminary data.</text>
</comment>
<reference evidence="1 2" key="1">
    <citation type="journal article" date="2023" name="Plants (Basel)">
        <title>Bridging the Gap: Combining Genomics and Transcriptomics Approaches to Understand Stylosanthes scabra, an Orphan Legume from the Brazilian Caatinga.</title>
        <authorList>
            <person name="Ferreira-Neto J.R.C."/>
            <person name="da Silva M.D."/>
            <person name="Binneck E."/>
            <person name="de Melo N.F."/>
            <person name="da Silva R.H."/>
            <person name="de Melo A.L.T.M."/>
            <person name="Pandolfi V."/>
            <person name="Bustamante F.O."/>
            <person name="Brasileiro-Vidal A.C."/>
            <person name="Benko-Iseppon A.M."/>
        </authorList>
    </citation>
    <scope>NUCLEOTIDE SEQUENCE [LARGE SCALE GENOMIC DNA]</scope>
    <source>
        <tissue evidence="1">Leaves</tissue>
    </source>
</reference>
<organism evidence="1 2">
    <name type="scientific">Stylosanthes scabra</name>
    <dbReference type="NCBI Taxonomy" id="79078"/>
    <lineage>
        <taxon>Eukaryota</taxon>
        <taxon>Viridiplantae</taxon>
        <taxon>Streptophyta</taxon>
        <taxon>Embryophyta</taxon>
        <taxon>Tracheophyta</taxon>
        <taxon>Spermatophyta</taxon>
        <taxon>Magnoliopsida</taxon>
        <taxon>eudicotyledons</taxon>
        <taxon>Gunneridae</taxon>
        <taxon>Pentapetalae</taxon>
        <taxon>rosids</taxon>
        <taxon>fabids</taxon>
        <taxon>Fabales</taxon>
        <taxon>Fabaceae</taxon>
        <taxon>Papilionoideae</taxon>
        <taxon>50 kb inversion clade</taxon>
        <taxon>dalbergioids sensu lato</taxon>
        <taxon>Dalbergieae</taxon>
        <taxon>Pterocarpus clade</taxon>
        <taxon>Stylosanthes</taxon>
    </lineage>
</organism>
<keyword evidence="2" id="KW-1185">Reference proteome</keyword>
<name>A0ABU6UK55_9FABA</name>